<name>A0A6P6RTB6_9EIME</name>
<organism evidence="6 7">
    <name type="scientific">Cyclospora cayetanensis</name>
    <dbReference type="NCBI Taxonomy" id="88456"/>
    <lineage>
        <taxon>Eukaryota</taxon>
        <taxon>Sar</taxon>
        <taxon>Alveolata</taxon>
        <taxon>Apicomplexa</taxon>
        <taxon>Conoidasida</taxon>
        <taxon>Coccidia</taxon>
        <taxon>Eucoccidiorida</taxon>
        <taxon>Eimeriorina</taxon>
        <taxon>Eimeriidae</taxon>
        <taxon>Cyclospora</taxon>
    </lineage>
</organism>
<protein>
    <submittedName>
        <fullName evidence="7">Uncharacterized protein LOC34620253</fullName>
    </submittedName>
</protein>
<feature type="domain" description="Peptidase M16 C-terminal" evidence="5">
    <location>
        <begin position="720"/>
        <end position="903"/>
    </location>
</feature>
<comment type="function">
    <text evidence="1">Substrate recognition and binding subunit of the essential mitochondrial processing protease (MPP), which cleaves the mitochondrial sequence off newly imported precursors proteins.</text>
</comment>
<feature type="compositionally biased region" description="Low complexity" evidence="3">
    <location>
        <begin position="37"/>
        <end position="57"/>
    </location>
</feature>
<dbReference type="Pfam" id="PF00675">
    <property type="entry name" value="Peptidase_M16"/>
    <property type="match status" value="1"/>
</dbReference>
<dbReference type="AlphaFoldDB" id="A0A6P6RTB6"/>
<sequence length="989" mass="106559">MEGSSDAPQYYYDSQAQQWWVFNTAQGEWELCPDSEQTAAAFATPTAAPDTPDQQQQLRLPENETASASANSLPKAGASPPAAQAVVPMAVPPAKAAGGSSQNSSVPSAHNEPSCTSPSVHLDPSAATAAAGRQTTGTAPSEERTVNSASRVPPSLAVPSNGGLQVDLSAAVEESSRGEALGFSAPEGLPTALSEESSGEEDALGNALKRLMTTTVSRGQMRRAAAASGSTSFPWPLGISEAADSDDDGKASSKESSSSRTPTPEPIVRRVTRCMTFKEQGGLAGCLQKAVQLRQHLIDTEKGGHVPGAEDADIKEEAWKIKARARAKSAGTVARERAKNRWRAAALELANGHQQEEASRKTSNAGAQRFADIVALAAAARARDLSRPGTWWPHDMQSIAWSDSVLAGSEEGFQGRRASEDINPALVAAESSAAQQLPFVWNRRRSSEVHSRIRFADSTLRDPTYEQEVSGLLSNSRKGSASVPAAAAAATTGAPQYRRVPFVKEDLTAVMREVPDFKYYYIGSENASSYPYKNVPLDQPILDAANLGSATLPKADVEYSMLENGLRIASVDRGGLVSSLGLFVNTGSRWEDVTNFGVSHMLQTMAFHSTAHLSFLRTVKSIEVMGASAACAAGREHIMYTAECQREQMPLLLPMLTGNVLFPRLLPWELKANHDKLLHMKHRIERTPDQMVSELLHTTAWHNNTLGHKLYAAEKSLQHFNADTIRSFILDHFSPGNMVCVGVNVAHDDLCKWLMRSFVDYNAVPPKERKAAKPVYTGGDARMEAVSPHAHIAIAFETSGGWNSGDLVAYSLLQTLVGGGGAFSTGGPGKGMYTRLYLDVLNKHEWVESAMAFNTQYSDSGIFGLYMLAAPDKVATAVKVLAEQFAKMRRVSAEEFNRAKNSLKSSIHMNLECRGIVMEDIGRQLLMSGRVISPQEFCKAIDNVKEADIKRVADKMFSKPPTVVAYGDISCVPHYEEIRAALQAAGVGN</sequence>
<dbReference type="FunFam" id="3.30.830.10:FF:000039">
    <property type="entry name" value="Ubiquinol-cytochrome c reductase core subunit 2"/>
    <property type="match status" value="1"/>
</dbReference>
<feature type="compositionally biased region" description="Low complexity" evidence="3">
    <location>
        <begin position="126"/>
        <end position="139"/>
    </location>
</feature>
<dbReference type="RefSeq" id="XP_026190360.1">
    <property type="nucleotide sequence ID" value="XM_026334575.1"/>
</dbReference>
<dbReference type="PANTHER" id="PTHR11851:SF49">
    <property type="entry name" value="MITOCHONDRIAL-PROCESSING PEPTIDASE SUBUNIT ALPHA"/>
    <property type="match status" value="1"/>
</dbReference>
<dbReference type="OrthoDB" id="10251424at2759"/>
<dbReference type="InterPro" id="IPR007863">
    <property type="entry name" value="Peptidase_M16_C"/>
</dbReference>
<dbReference type="SUPFAM" id="SSF63411">
    <property type="entry name" value="LuxS/MPP-like metallohydrolase"/>
    <property type="match status" value="2"/>
</dbReference>
<dbReference type="GO" id="GO:0046872">
    <property type="term" value="F:metal ion binding"/>
    <property type="evidence" value="ECO:0007669"/>
    <property type="project" value="InterPro"/>
</dbReference>
<evidence type="ECO:0000256" key="2">
    <source>
        <dbReference type="ARBA" id="ARBA00007261"/>
    </source>
</evidence>
<keyword evidence="6" id="KW-1185">Reference proteome</keyword>
<dbReference type="Proteomes" id="UP000515125">
    <property type="component" value="Unplaced"/>
</dbReference>
<dbReference type="GO" id="GO:0005739">
    <property type="term" value="C:mitochondrion"/>
    <property type="evidence" value="ECO:0007669"/>
    <property type="project" value="TreeGrafter"/>
</dbReference>
<evidence type="ECO:0000259" key="5">
    <source>
        <dbReference type="Pfam" id="PF05193"/>
    </source>
</evidence>
<reference evidence="7" key="1">
    <citation type="submission" date="2025-08" db="UniProtKB">
        <authorList>
            <consortium name="RefSeq"/>
        </authorList>
    </citation>
    <scope>IDENTIFICATION</scope>
</reference>
<comment type="similarity">
    <text evidence="2">Belongs to the peptidase M16 family.</text>
</comment>
<feature type="region of interest" description="Disordered" evidence="3">
    <location>
        <begin position="32"/>
        <end position="206"/>
    </location>
</feature>
<feature type="compositionally biased region" description="Low complexity" evidence="3">
    <location>
        <begin position="74"/>
        <end position="99"/>
    </location>
</feature>
<dbReference type="InterPro" id="IPR011249">
    <property type="entry name" value="Metalloenz_LuxS/M16"/>
</dbReference>
<dbReference type="Pfam" id="PF05193">
    <property type="entry name" value="Peptidase_M16_C"/>
    <property type="match status" value="1"/>
</dbReference>
<feature type="compositionally biased region" description="Polar residues" evidence="3">
    <location>
        <begin position="100"/>
        <end position="119"/>
    </location>
</feature>
<evidence type="ECO:0000259" key="4">
    <source>
        <dbReference type="Pfam" id="PF00675"/>
    </source>
</evidence>
<dbReference type="GeneID" id="34620253"/>
<evidence type="ECO:0000313" key="6">
    <source>
        <dbReference type="Proteomes" id="UP000515125"/>
    </source>
</evidence>
<gene>
    <name evidence="7" type="primary">LOC34620253</name>
</gene>
<evidence type="ECO:0000256" key="1">
    <source>
        <dbReference type="ARBA" id="ARBA00002123"/>
    </source>
</evidence>
<evidence type="ECO:0000313" key="7">
    <source>
        <dbReference type="RefSeq" id="XP_026190360.1"/>
    </source>
</evidence>
<proteinExistence type="inferred from homology"/>
<dbReference type="InterPro" id="IPR050361">
    <property type="entry name" value="MPP/UQCRC_Complex"/>
</dbReference>
<feature type="region of interest" description="Disordered" evidence="3">
    <location>
        <begin position="220"/>
        <end position="267"/>
    </location>
</feature>
<dbReference type="Gene3D" id="3.30.830.10">
    <property type="entry name" value="Metalloenzyme, LuxS/M16 peptidase-like"/>
    <property type="match status" value="2"/>
</dbReference>
<dbReference type="PANTHER" id="PTHR11851">
    <property type="entry name" value="METALLOPROTEASE"/>
    <property type="match status" value="1"/>
</dbReference>
<accession>A0A6P6RTB6</accession>
<feature type="domain" description="Peptidase M16 N-terminal" evidence="4">
    <location>
        <begin position="572"/>
        <end position="712"/>
    </location>
</feature>
<dbReference type="InterPro" id="IPR011765">
    <property type="entry name" value="Pept_M16_N"/>
</dbReference>
<evidence type="ECO:0000256" key="3">
    <source>
        <dbReference type="SAM" id="MobiDB-lite"/>
    </source>
</evidence>